<proteinExistence type="predicted"/>
<feature type="domain" description="Multi-ubiquitin" evidence="1">
    <location>
        <begin position="7"/>
        <end position="74"/>
    </location>
</feature>
<dbReference type="Proteomes" id="UP000055136">
    <property type="component" value="Plasmid unnamed"/>
</dbReference>
<sequence>MNVDVLYQVDINGDVYETDKAAISGNELLFMAGKQPPGEFAIYLLLEDGDMESIRPTEVVDLQRTGIEKFRTFRADVLYRLEVNGKPREWGSDYITGRAIKRLTEVDEPDEVGIWQKTKSGEDKLIEDSDVVNLSIEGIEQFRVGAKYSICIEGKVFEWSKKTITTEEIIQLGGWDASQGAVEVDKDQNERPLASGEVIKLKPGHNFCKKQRFKRGFDENSRIGKEVLLLQKNFAHVEYKEVKNLHWFKIEDYSLPSPLSPEVISVVFSVTAGHPVPKPYGFYIPSGVKFGDRVLMLNNPQHPPPFEGSWRFASWDVENWRPGADVTTGDNLWGWARSFRNRLLEGE</sequence>
<dbReference type="EMBL" id="CP013100">
    <property type="protein sequence ID" value="ALP54916.1"/>
    <property type="molecule type" value="Genomic_DNA"/>
</dbReference>
<dbReference type="AlphaFoldDB" id="A0A0S2TID6"/>
<reference evidence="2" key="1">
    <citation type="submission" date="2015-10" db="EMBL/GenBank/DDBJ databases">
        <title>Description of Candidatus Tenderia electrophaga gen. nov, sp. nov., an Uncultivated Electroautotroph from a Biocathode Enrichment.</title>
        <authorList>
            <person name="Eddie B.J."/>
            <person name="Malanoski A.P."/>
            <person name="Wang Z."/>
            <person name="Hall R.J."/>
            <person name="Oh S.D."/>
            <person name="Heiner C."/>
            <person name="Lin B."/>
            <person name="Strycharz-Glaven S.M."/>
        </authorList>
    </citation>
    <scope>NUCLEOTIDE SEQUENCE [LARGE SCALE GENOMIC DNA]</scope>
    <source>
        <strain evidence="2">NRL1</strain>
        <plasmid evidence="2">unnamed</plasmid>
    </source>
</reference>
<evidence type="ECO:0000313" key="3">
    <source>
        <dbReference type="Proteomes" id="UP000055136"/>
    </source>
</evidence>
<dbReference type="KEGG" id="tee:Tel_16805"/>
<protein>
    <recommendedName>
        <fullName evidence="1">Multi-ubiquitin domain-containing protein</fullName>
    </recommendedName>
</protein>
<dbReference type="Pfam" id="PF14452">
    <property type="entry name" value="Multi_ubiq"/>
    <property type="match status" value="2"/>
</dbReference>
<organism evidence="2 3">
    <name type="scientific">Candidatus Tenderia electrophaga</name>
    <dbReference type="NCBI Taxonomy" id="1748243"/>
    <lineage>
        <taxon>Bacteria</taxon>
        <taxon>Pseudomonadati</taxon>
        <taxon>Pseudomonadota</taxon>
        <taxon>Gammaproteobacteria</taxon>
        <taxon>Candidatus Tenderiales</taxon>
        <taxon>Candidatus Tenderiaceae</taxon>
        <taxon>Candidatus Tenderia</taxon>
    </lineage>
</organism>
<name>A0A0S2TID6_9GAMM</name>
<dbReference type="InterPro" id="IPR027802">
    <property type="entry name" value="Multi-ubiquitin_dom"/>
</dbReference>
<gene>
    <name evidence="2" type="ORF">Tel_16805</name>
</gene>
<feature type="domain" description="Multi-ubiquitin" evidence="1">
    <location>
        <begin position="79"/>
        <end position="142"/>
    </location>
</feature>
<keyword evidence="2" id="KW-0614">Plasmid</keyword>
<evidence type="ECO:0000259" key="1">
    <source>
        <dbReference type="Pfam" id="PF14452"/>
    </source>
</evidence>
<accession>A0A0S2TID6</accession>
<keyword evidence="3" id="KW-1185">Reference proteome</keyword>
<evidence type="ECO:0000313" key="2">
    <source>
        <dbReference type="EMBL" id="ALP54916.1"/>
    </source>
</evidence>
<geneLocation type="plasmid" evidence="2 3">
    <name>unnamed</name>
</geneLocation>